<comment type="caution">
    <text evidence="1">The sequence shown here is derived from an EMBL/GenBank/DDBJ whole genome shotgun (WGS) entry which is preliminary data.</text>
</comment>
<dbReference type="AlphaFoldDB" id="A0A096FKW0"/>
<proteinExistence type="predicted"/>
<organism evidence="1 2">
    <name type="scientific">Comamonas testosteroni</name>
    <name type="common">Pseudomonas testosteroni</name>
    <dbReference type="NCBI Taxonomy" id="285"/>
    <lineage>
        <taxon>Bacteria</taxon>
        <taxon>Pseudomonadati</taxon>
        <taxon>Pseudomonadota</taxon>
        <taxon>Betaproteobacteria</taxon>
        <taxon>Burkholderiales</taxon>
        <taxon>Comamonadaceae</taxon>
        <taxon>Comamonas</taxon>
    </lineage>
</organism>
<dbReference type="EMBL" id="AWOR01000043">
    <property type="protein sequence ID" value="KGH30544.1"/>
    <property type="molecule type" value="Genomic_DNA"/>
</dbReference>
<protein>
    <submittedName>
        <fullName evidence="1">Uncharacterized protein</fullName>
    </submittedName>
</protein>
<name>A0A096FKW0_COMTE</name>
<sequence>MDFASSLRIAAIFWELIVLMLRLRRSEISTRLLISTQK</sequence>
<reference evidence="1 2" key="1">
    <citation type="submission" date="2013-09" db="EMBL/GenBank/DDBJ databases">
        <title>High correlation between genotypes and phenotypes of environmental bacteria Comamonas testosteroni strains.</title>
        <authorList>
            <person name="Liu L."/>
            <person name="Zhu W."/>
            <person name="Xia X."/>
            <person name="Xu B."/>
            <person name="Luo M."/>
            <person name="Wang G."/>
        </authorList>
    </citation>
    <scope>NUCLEOTIDE SEQUENCE [LARGE SCALE GENOMIC DNA]</scope>
    <source>
        <strain evidence="1 2">JL40</strain>
    </source>
</reference>
<evidence type="ECO:0000313" key="2">
    <source>
        <dbReference type="Proteomes" id="UP000029553"/>
    </source>
</evidence>
<gene>
    <name evidence="1" type="ORF">P353_09685</name>
</gene>
<evidence type="ECO:0000313" key="1">
    <source>
        <dbReference type="EMBL" id="KGH30544.1"/>
    </source>
</evidence>
<accession>A0A096FKW0</accession>
<dbReference type="Proteomes" id="UP000029553">
    <property type="component" value="Unassembled WGS sequence"/>
</dbReference>